<dbReference type="GO" id="GO:0015418">
    <property type="term" value="F:ABC-type quaternary ammonium compound transporting activity"/>
    <property type="evidence" value="ECO:0007669"/>
    <property type="project" value="UniProtKB-EC"/>
</dbReference>
<evidence type="ECO:0000256" key="1">
    <source>
        <dbReference type="ARBA" id="ARBA00022448"/>
    </source>
</evidence>
<comment type="caution">
    <text evidence="10">The sequence shown here is derived from an EMBL/GenBank/DDBJ whole genome shotgun (WGS) entry which is preliminary data.</text>
</comment>
<evidence type="ECO:0000256" key="3">
    <source>
        <dbReference type="ARBA" id="ARBA00022840"/>
    </source>
</evidence>
<keyword evidence="11" id="KW-1185">Reference proteome</keyword>
<feature type="domain" description="ABC transporter" evidence="8">
    <location>
        <begin position="3"/>
        <end position="230"/>
    </location>
</feature>
<dbReference type="PANTHER" id="PTHR42781">
    <property type="entry name" value="SPERMIDINE/PUTRESCINE IMPORT ATP-BINDING PROTEIN POTA"/>
    <property type="match status" value="1"/>
</dbReference>
<dbReference type="OrthoDB" id="9802264at2"/>
<evidence type="ECO:0000256" key="4">
    <source>
        <dbReference type="ARBA" id="ARBA00052482"/>
    </source>
</evidence>
<dbReference type="RefSeq" id="WP_071389695.1">
    <property type="nucleotide sequence ID" value="NZ_MLQS01000017.1"/>
</dbReference>
<proteinExistence type="predicted"/>
<evidence type="ECO:0000313" key="9">
    <source>
        <dbReference type="EMBL" id="OIJ18077.1"/>
    </source>
</evidence>
<evidence type="ECO:0000256" key="2">
    <source>
        <dbReference type="ARBA" id="ARBA00022741"/>
    </source>
</evidence>
<accession>A0A1S2M4L4</accession>
<evidence type="ECO:0000256" key="5">
    <source>
        <dbReference type="ARBA" id="ARBA00063934"/>
    </source>
</evidence>
<comment type="catalytic activity">
    <reaction evidence="4">
        <text>a quaternary ammonium(out) + ATP + H2O = a quaternary ammonium(in) + ADP + phosphate + H(+)</text>
        <dbReference type="Rhea" id="RHEA:11036"/>
        <dbReference type="ChEBI" id="CHEBI:15377"/>
        <dbReference type="ChEBI" id="CHEBI:15378"/>
        <dbReference type="ChEBI" id="CHEBI:30616"/>
        <dbReference type="ChEBI" id="CHEBI:35267"/>
        <dbReference type="ChEBI" id="CHEBI:43474"/>
        <dbReference type="ChEBI" id="CHEBI:456216"/>
        <dbReference type="EC" id="7.6.2.9"/>
    </reaction>
</comment>
<keyword evidence="2" id="KW-0547">Nucleotide-binding</keyword>
<dbReference type="SUPFAM" id="SSF52540">
    <property type="entry name" value="P-loop containing nucleoside triphosphate hydrolases"/>
    <property type="match status" value="1"/>
</dbReference>
<gene>
    <name evidence="10" type="ORF">BKP45_10780</name>
    <name evidence="9" type="ORF">BKP45_16495</name>
</gene>
<dbReference type="GO" id="GO:0005524">
    <property type="term" value="F:ATP binding"/>
    <property type="evidence" value="ECO:0007669"/>
    <property type="project" value="UniProtKB-KW"/>
</dbReference>
<dbReference type="InterPro" id="IPR050093">
    <property type="entry name" value="ABC_SmlMolc_Importer"/>
</dbReference>
<dbReference type="Gene3D" id="3.40.50.300">
    <property type="entry name" value="P-loop containing nucleotide triphosphate hydrolases"/>
    <property type="match status" value="1"/>
</dbReference>
<reference evidence="10 11" key="1">
    <citation type="submission" date="2016-10" db="EMBL/GenBank/DDBJ databases">
        <title>Draft genome sequences of four alkaliphilic bacteria belonging to the Anaerobacillus genus.</title>
        <authorList>
            <person name="Bassil N.M."/>
            <person name="Lloyd J.R."/>
        </authorList>
    </citation>
    <scope>NUCLEOTIDE SEQUENCE [LARGE SCALE GENOMIC DNA]</scope>
    <source>
        <strain evidence="10 11">DSM 22531</strain>
    </source>
</reference>
<dbReference type="AlphaFoldDB" id="A0A1S2M4L4"/>
<evidence type="ECO:0000259" key="8">
    <source>
        <dbReference type="PROSITE" id="PS50893"/>
    </source>
</evidence>
<dbReference type="InterPro" id="IPR003593">
    <property type="entry name" value="AAA+_ATPase"/>
</dbReference>
<dbReference type="SMART" id="SM00382">
    <property type="entry name" value="AAA"/>
    <property type="match status" value="1"/>
</dbReference>
<evidence type="ECO:0000313" key="10">
    <source>
        <dbReference type="EMBL" id="OIJ19556.1"/>
    </source>
</evidence>
<dbReference type="EMBL" id="MLQS01000030">
    <property type="protein sequence ID" value="OIJ18077.1"/>
    <property type="molecule type" value="Genomic_DNA"/>
</dbReference>
<name>A0A1S2M4L4_9BACI</name>
<evidence type="ECO:0000313" key="11">
    <source>
        <dbReference type="Proteomes" id="UP000180057"/>
    </source>
</evidence>
<dbReference type="FunFam" id="3.40.50.300:FF:000425">
    <property type="entry name" value="Probable ABC transporter, ATP-binding subunit"/>
    <property type="match status" value="1"/>
</dbReference>
<protein>
    <recommendedName>
        <fullName evidence="7">Carnitine transport ATP-binding protein OpuCA</fullName>
        <ecNumber evidence="6">7.6.2.9</ecNumber>
    </recommendedName>
</protein>
<dbReference type="InterPro" id="IPR003439">
    <property type="entry name" value="ABC_transporter-like_ATP-bd"/>
</dbReference>
<keyword evidence="3" id="KW-0067">ATP-binding</keyword>
<keyword evidence="1" id="KW-0813">Transport</keyword>
<dbReference type="InterPro" id="IPR027417">
    <property type="entry name" value="P-loop_NTPase"/>
</dbReference>
<dbReference type="EC" id="7.6.2.9" evidence="6"/>
<comment type="subunit">
    <text evidence="5">The complex is composed of two ATP-binding proteins (OpuCA), two transmembrane proteins (OpuCB and OpuCD) and a solute-binding protein (OpuCC).</text>
</comment>
<evidence type="ECO:0000256" key="7">
    <source>
        <dbReference type="ARBA" id="ARBA00070305"/>
    </source>
</evidence>
<evidence type="ECO:0000256" key="6">
    <source>
        <dbReference type="ARBA" id="ARBA00066388"/>
    </source>
</evidence>
<dbReference type="InterPro" id="IPR017871">
    <property type="entry name" value="ABC_transporter-like_CS"/>
</dbReference>
<dbReference type="CDD" id="cd03293">
    <property type="entry name" value="ABC_NrtD_SsuB_transporters"/>
    <property type="match status" value="1"/>
</dbReference>
<dbReference type="Pfam" id="PF00005">
    <property type="entry name" value="ABC_tran"/>
    <property type="match status" value="1"/>
</dbReference>
<dbReference type="PROSITE" id="PS50893">
    <property type="entry name" value="ABC_TRANSPORTER_2"/>
    <property type="match status" value="1"/>
</dbReference>
<dbReference type="STRING" id="472963.BKP45_10780"/>
<dbReference type="PROSITE" id="PS00211">
    <property type="entry name" value="ABC_TRANSPORTER_1"/>
    <property type="match status" value="1"/>
</dbReference>
<dbReference type="EMBL" id="MLQS01000017">
    <property type="protein sequence ID" value="OIJ19556.1"/>
    <property type="molecule type" value="Genomic_DNA"/>
</dbReference>
<organism evidence="10 11">
    <name type="scientific">Anaerobacillus alkalidiazotrophicus</name>
    <dbReference type="NCBI Taxonomy" id="472963"/>
    <lineage>
        <taxon>Bacteria</taxon>
        <taxon>Bacillati</taxon>
        <taxon>Bacillota</taxon>
        <taxon>Bacilli</taxon>
        <taxon>Bacillales</taxon>
        <taxon>Bacillaceae</taxon>
        <taxon>Anaerobacillus</taxon>
    </lineage>
</organism>
<dbReference type="GO" id="GO:0016887">
    <property type="term" value="F:ATP hydrolysis activity"/>
    <property type="evidence" value="ECO:0007669"/>
    <property type="project" value="InterPro"/>
</dbReference>
<dbReference type="PANTHER" id="PTHR42781:SF8">
    <property type="entry name" value="BICARBONATE TRANSPORT ATP-BINDING PROTEIN CMPC"/>
    <property type="match status" value="1"/>
</dbReference>
<sequence>MSLQVSGVRKFFYSKEVLKQIDFNIKEEEFVCILGHSGCGKSTLLNMIAGFLTPDEGEIYVNENRVKGPAKERGVVFQEHALFPWFTVRENIAFGPTIQKENKTKVNEKVDYYLKLVGLAEFADHYPSQLSGGMKQRVGIARALANEPEVLLMDEPFGALDILTRETMRRELTRIWSELKPIVIFVTHSISEAIHLGDRILVMKEGQVAADYKVNMDRPRDQRDPEFTRLTEELETILMEEKQNEYSQIS</sequence>
<dbReference type="Proteomes" id="UP000180057">
    <property type="component" value="Unassembled WGS sequence"/>
</dbReference>